<protein>
    <submittedName>
        <fullName evidence="1">Uncharacterized protein</fullName>
    </submittedName>
</protein>
<name>A0ABQ4MRY7_9BACL</name>
<evidence type="ECO:0000313" key="1">
    <source>
        <dbReference type="EMBL" id="GIP58721.1"/>
    </source>
</evidence>
<organism evidence="1 2">
    <name type="scientific">Paenibacillus woosongensis</name>
    <dbReference type="NCBI Taxonomy" id="307580"/>
    <lineage>
        <taxon>Bacteria</taxon>
        <taxon>Bacillati</taxon>
        <taxon>Bacillota</taxon>
        <taxon>Bacilli</taxon>
        <taxon>Bacillales</taxon>
        <taxon>Paenibacillaceae</taxon>
        <taxon>Paenibacillus</taxon>
    </lineage>
</organism>
<reference evidence="1 2" key="1">
    <citation type="submission" date="2021-03" db="EMBL/GenBank/DDBJ databases">
        <title>Antimicrobial resistance genes in bacteria isolated from Japanese honey, and their potential for conferring macrolide and lincosamide resistance in the American foulbrood pathogen Paenibacillus larvae.</title>
        <authorList>
            <person name="Okamoto M."/>
            <person name="Kumagai M."/>
            <person name="Kanamori H."/>
            <person name="Takamatsu D."/>
        </authorList>
    </citation>
    <scope>NUCLEOTIDE SEQUENCE [LARGE SCALE GENOMIC DNA]</scope>
    <source>
        <strain evidence="1 2">J15TS10</strain>
    </source>
</reference>
<comment type="caution">
    <text evidence="1">The sequence shown here is derived from an EMBL/GenBank/DDBJ whole genome shotgun (WGS) entry which is preliminary data.</text>
</comment>
<accession>A0ABQ4MRY7</accession>
<sequence length="60" mass="6712">MELGLLRQWNAVSPSVKRWRGGIFEFKAGFFLDVPDSKVGCINATAGIHSNEKDAIERFT</sequence>
<dbReference type="Proteomes" id="UP000681290">
    <property type="component" value="Unassembled WGS sequence"/>
</dbReference>
<gene>
    <name evidence="1" type="ORF">J15TS10_25350</name>
</gene>
<evidence type="ECO:0000313" key="2">
    <source>
        <dbReference type="Proteomes" id="UP000681290"/>
    </source>
</evidence>
<proteinExistence type="predicted"/>
<keyword evidence="2" id="KW-1185">Reference proteome</keyword>
<dbReference type="EMBL" id="BOSM01000004">
    <property type="protein sequence ID" value="GIP58721.1"/>
    <property type="molecule type" value="Genomic_DNA"/>
</dbReference>